<evidence type="ECO:0000313" key="2">
    <source>
        <dbReference type="EMBL" id="CDW26973.1"/>
    </source>
</evidence>
<name>A0A0K2TLK7_LEPSM</name>
<dbReference type="AlphaFoldDB" id="A0A0K2TLK7"/>
<proteinExistence type="predicted"/>
<reference evidence="2" key="1">
    <citation type="submission" date="2014-05" db="EMBL/GenBank/DDBJ databases">
        <authorList>
            <person name="Chronopoulou M."/>
        </authorList>
    </citation>
    <scope>NUCLEOTIDE SEQUENCE</scope>
    <source>
        <tissue evidence="2">Whole organism</tissue>
    </source>
</reference>
<keyword evidence="1" id="KW-1133">Transmembrane helix</keyword>
<sequence>MLIYGFYERVEILIIIILIFPTDSNVIYIYISLNRVLFGYNEIYHMLKTRDSTSDSN</sequence>
<evidence type="ECO:0000256" key="1">
    <source>
        <dbReference type="SAM" id="Phobius"/>
    </source>
</evidence>
<dbReference type="EMBL" id="HACA01009612">
    <property type="protein sequence ID" value="CDW26973.1"/>
    <property type="molecule type" value="Transcribed_RNA"/>
</dbReference>
<accession>A0A0K2TLK7</accession>
<keyword evidence="1" id="KW-0472">Membrane</keyword>
<feature type="transmembrane region" description="Helical" evidence="1">
    <location>
        <begin position="12"/>
        <end position="31"/>
    </location>
</feature>
<keyword evidence="1" id="KW-0812">Transmembrane</keyword>
<organism evidence="2">
    <name type="scientific">Lepeophtheirus salmonis</name>
    <name type="common">Salmon louse</name>
    <name type="synonym">Caligus salmonis</name>
    <dbReference type="NCBI Taxonomy" id="72036"/>
    <lineage>
        <taxon>Eukaryota</taxon>
        <taxon>Metazoa</taxon>
        <taxon>Ecdysozoa</taxon>
        <taxon>Arthropoda</taxon>
        <taxon>Crustacea</taxon>
        <taxon>Multicrustacea</taxon>
        <taxon>Hexanauplia</taxon>
        <taxon>Copepoda</taxon>
        <taxon>Siphonostomatoida</taxon>
        <taxon>Caligidae</taxon>
        <taxon>Lepeophtheirus</taxon>
    </lineage>
</organism>
<protein>
    <submittedName>
        <fullName evidence="2">Uncharacterized protein</fullName>
    </submittedName>
</protein>